<dbReference type="PROSITE" id="PS51186">
    <property type="entry name" value="GNAT"/>
    <property type="match status" value="2"/>
</dbReference>
<reference evidence="4" key="1">
    <citation type="journal article" date="2014" name="Int. J. Syst. Evol. Microbiol.">
        <title>Complete genome sequence of Corynebacterium casei LMG S-19264T (=DSM 44701T), isolated from a smear-ripened cheese.</title>
        <authorList>
            <consortium name="US DOE Joint Genome Institute (JGI-PGF)"/>
            <person name="Walter F."/>
            <person name="Albersmeier A."/>
            <person name="Kalinowski J."/>
            <person name="Ruckert C."/>
        </authorList>
    </citation>
    <scope>NUCLEOTIDE SEQUENCE</scope>
    <source>
        <strain evidence="4">JCM 31311</strain>
    </source>
</reference>
<feature type="domain" description="N-acetyltransferase" evidence="3">
    <location>
        <begin position="6"/>
        <end position="159"/>
    </location>
</feature>
<dbReference type="InterPro" id="IPR000182">
    <property type="entry name" value="GNAT_dom"/>
</dbReference>
<dbReference type="AlphaFoldDB" id="A0A918F3N5"/>
<dbReference type="InterPro" id="IPR016181">
    <property type="entry name" value="Acyl_CoA_acyltransferase"/>
</dbReference>
<evidence type="ECO:0000256" key="2">
    <source>
        <dbReference type="ARBA" id="ARBA00023315"/>
    </source>
</evidence>
<evidence type="ECO:0000256" key="1">
    <source>
        <dbReference type="ARBA" id="ARBA00022679"/>
    </source>
</evidence>
<dbReference type="Proteomes" id="UP000603865">
    <property type="component" value="Unassembled WGS sequence"/>
</dbReference>
<name>A0A918F3N5_9DEIO</name>
<dbReference type="PANTHER" id="PTHR43877">
    <property type="entry name" value="AMINOALKYLPHOSPHONATE N-ACETYLTRANSFERASE-RELATED-RELATED"/>
    <property type="match status" value="1"/>
</dbReference>
<comment type="caution">
    <text evidence="4">The sequence shown here is derived from an EMBL/GenBank/DDBJ whole genome shotgun (WGS) entry which is preliminary data.</text>
</comment>
<dbReference type="Gene3D" id="3.40.630.30">
    <property type="match status" value="1"/>
</dbReference>
<gene>
    <name evidence="4" type="ORF">GCM10008957_16680</name>
</gene>
<keyword evidence="2" id="KW-0012">Acyltransferase</keyword>
<dbReference type="GO" id="GO:0016747">
    <property type="term" value="F:acyltransferase activity, transferring groups other than amino-acyl groups"/>
    <property type="evidence" value="ECO:0007669"/>
    <property type="project" value="InterPro"/>
</dbReference>
<organism evidence="4 5">
    <name type="scientific">Deinococcus ruber</name>
    <dbReference type="NCBI Taxonomy" id="1848197"/>
    <lineage>
        <taxon>Bacteria</taxon>
        <taxon>Thermotogati</taxon>
        <taxon>Deinococcota</taxon>
        <taxon>Deinococci</taxon>
        <taxon>Deinococcales</taxon>
        <taxon>Deinococcaceae</taxon>
        <taxon>Deinococcus</taxon>
    </lineage>
</organism>
<dbReference type="SUPFAM" id="SSF55729">
    <property type="entry name" value="Acyl-CoA N-acyltransferases (Nat)"/>
    <property type="match status" value="2"/>
</dbReference>
<evidence type="ECO:0000313" key="4">
    <source>
        <dbReference type="EMBL" id="GGR04492.1"/>
    </source>
</evidence>
<dbReference type="Pfam" id="PF00583">
    <property type="entry name" value="Acetyltransf_1"/>
    <property type="match status" value="2"/>
</dbReference>
<keyword evidence="1" id="KW-0808">Transferase</keyword>
<proteinExistence type="predicted"/>
<dbReference type="PANTHER" id="PTHR43877:SF6">
    <property type="entry name" value="GCN5-RELATED N-ACETYLTRANSFERASE"/>
    <property type="match status" value="1"/>
</dbReference>
<dbReference type="InterPro" id="IPR050832">
    <property type="entry name" value="Bact_Acetyltransf"/>
</dbReference>
<dbReference type="CDD" id="cd04301">
    <property type="entry name" value="NAT_SF"/>
    <property type="match status" value="2"/>
</dbReference>
<dbReference type="EMBL" id="BMQL01000007">
    <property type="protein sequence ID" value="GGR04492.1"/>
    <property type="molecule type" value="Genomic_DNA"/>
</dbReference>
<evidence type="ECO:0000259" key="3">
    <source>
        <dbReference type="PROSITE" id="PS51186"/>
    </source>
</evidence>
<accession>A0A918F3N5</accession>
<reference evidence="4" key="2">
    <citation type="submission" date="2020-09" db="EMBL/GenBank/DDBJ databases">
        <authorList>
            <person name="Sun Q."/>
            <person name="Ohkuma M."/>
        </authorList>
    </citation>
    <scope>NUCLEOTIDE SEQUENCE</scope>
    <source>
        <strain evidence="4">JCM 31311</strain>
    </source>
</reference>
<protein>
    <submittedName>
        <fullName evidence="4">N-acetyltransferase</fullName>
    </submittedName>
</protein>
<feature type="domain" description="N-acetyltransferase" evidence="3">
    <location>
        <begin position="187"/>
        <end position="326"/>
    </location>
</feature>
<sequence length="326" mass="36253">MARMTALYRNFAESDAPAVAALVSRLYPDRAVSATELLNADRDQQNAGSRHARFLALAPGGELAGFSAYDQSLGQFHPRRFRLEVIVAPEWRQQGIGAALYAWAETQLLTVNALTVRSNVSEDDEAAQRFARQRGFAEERRTWVSSLDVTHFDAAPYAGLEARLLAGGVQLLSAADLARQHPHDWQARLHALFSEVRLDVPRSDPATPISLSQYREWILEDPGFLPEAFILARTQGGELVGQSDLYRSQNSPDLFIGLTGVQRAWRGLGLATALKLRGVRYAQAQGVARIWTDNESSNAPMLRVNERLGFVREPARLSVVRHWPEV</sequence>
<keyword evidence="5" id="KW-1185">Reference proteome</keyword>
<evidence type="ECO:0000313" key="5">
    <source>
        <dbReference type="Proteomes" id="UP000603865"/>
    </source>
</evidence>